<sequence length="286" mass="30538">MGITGIGLKARHTAELLARRPSLRFLEVHAENYMGAGGPAHRWLAALRETYPVSIHGVGLSLGGAEPLDTDHLADLAALVDRYQPELVSEHLAWCRIDSTYLNDLLPIPYTDASLSLVADHIDQTQTALRRRILVENPSSYMAFPESDWDEAAFLAELARRTGCGILLDVNNIHVSAHNVGLDAGAYLAALPTGAVGEIHVAGHEPVEHEGRAVLLDTHGAPVAAAVWDLYRQALNRFGPVPTLVERDANIPPLAELLAEAAIADGIAAGLSDAVLDKEAAHAHAA</sequence>
<dbReference type="PANTHER" id="PTHR42194:SF1">
    <property type="entry name" value="UPF0276 PROTEIN HI_1600"/>
    <property type="match status" value="1"/>
</dbReference>
<comment type="similarity">
    <text evidence="1">Belongs to the UPF0276 family.</text>
</comment>
<dbReference type="NCBIfam" id="NF003818">
    <property type="entry name" value="PRK05409.1"/>
    <property type="match status" value="1"/>
</dbReference>
<dbReference type="HAMAP" id="MF_00697">
    <property type="entry name" value="UPF0276"/>
    <property type="match status" value="1"/>
</dbReference>
<protein>
    <recommendedName>
        <fullName evidence="1">UPF0276 protein FBZ89_101421</fullName>
    </recommendedName>
</protein>
<dbReference type="AlphaFoldDB" id="A0A560FT29"/>
<dbReference type="Pfam" id="PF05114">
    <property type="entry name" value="MbnB_TglH_ChrH"/>
    <property type="match status" value="1"/>
</dbReference>
<organism evidence="2 3">
    <name type="scientific">Nitrospirillum amazonense</name>
    <dbReference type="NCBI Taxonomy" id="28077"/>
    <lineage>
        <taxon>Bacteria</taxon>
        <taxon>Pseudomonadati</taxon>
        <taxon>Pseudomonadota</taxon>
        <taxon>Alphaproteobacteria</taxon>
        <taxon>Rhodospirillales</taxon>
        <taxon>Azospirillaceae</taxon>
        <taxon>Nitrospirillum</taxon>
    </lineage>
</organism>
<dbReference type="RefSeq" id="WP_145748366.1">
    <property type="nucleotide sequence ID" value="NZ_VITN01000001.1"/>
</dbReference>
<dbReference type="SUPFAM" id="SSF51658">
    <property type="entry name" value="Xylose isomerase-like"/>
    <property type="match status" value="1"/>
</dbReference>
<evidence type="ECO:0000256" key="1">
    <source>
        <dbReference type="HAMAP-Rule" id="MF_00697"/>
    </source>
</evidence>
<dbReference type="InterPro" id="IPR036237">
    <property type="entry name" value="Xyl_isomerase-like_sf"/>
</dbReference>
<gene>
    <name evidence="2" type="ORF">FBZ89_101421</name>
</gene>
<reference evidence="2 3" key="1">
    <citation type="submission" date="2019-06" db="EMBL/GenBank/DDBJ databases">
        <title>Genomic Encyclopedia of Type Strains, Phase IV (KMG-V): Genome sequencing to study the core and pangenomes of soil and plant-associated prokaryotes.</title>
        <authorList>
            <person name="Whitman W."/>
        </authorList>
    </citation>
    <scope>NUCLEOTIDE SEQUENCE [LARGE SCALE GENOMIC DNA]</scope>
    <source>
        <strain evidence="2 3">BR 11880</strain>
    </source>
</reference>
<dbReference type="OrthoDB" id="9763101at2"/>
<dbReference type="EMBL" id="VITN01000001">
    <property type="protein sequence ID" value="TWB24795.1"/>
    <property type="molecule type" value="Genomic_DNA"/>
</dbReference>
<dbReference type="PANTHER" id="PTHR42194">
    <property type="entry name" value="UPF0276 PROTEIN HI_1600"/>
    <property type="match status" value="1"/>
</dbReference>
<proteinExistence type="inferred from homology"/>
<dbReference type="Proteomes" id="UP000319859">
    <property type="component" value="Unassembled WGS sequence"/>
</dbReference>
<dbReference type="InterPro" id="IPR007801">
    <property type="entry name" value="MbnB/TglH/ChrH"/>
</dbReference>
<accession>A0A560FT29</accession>
<evidence type="ECO:0000313" key="3">
    <source>
        <dbReference type="Proteomes" id="UP000319859"/>
    </source>
</evidence>
<dbReference type="Gene3D" id="3.20.20.150">
    <property type="entry name" value="Divalent-metal-dependent TIM barrel enzymes"/>
    <property type="match status" value="1"/>
</dbReference>
<comment type="caution">
    <text evidence="2">The sequence shown here is derived from an EMBL/GenBank/DDBJ whole genome shotgun (WGS) entry which is preliminary data.</text>
</comment>
<name>A0A560FT29_9PROT</name>
<evidence type="ECO:0000313" key="2">
    <source>
        <dbReference type="EMBL" id="TWB24795.1"/>
    </source>
</evidence>